<comment type="subunit">
    <text evidence="15">Heterodimer with IL12B; disulfide-linked. The heterodimer is known as interleukin IL-23. Interacts with IL23R; this interaction enables recruitment of IL12RB1.</text>
</comment>
<keyword evidence="10" id="KW-0797">Tissue remodeling</keyword>
<feature type="non-terminal residue" evidence="18">
    <location>
        <position position="1"/>
    </location>
</feature>
<comment type="function">
    <text evidence="14">Associates with IL12B to form the pro-inflammatory cytokine IL-23 that plays different roles in innate and adaptive immunity. Released by antigen-presenting cells such as dendritic cells or macrophages, binds to a heterodimeric receptor complex composed of IL12RB1 and IL23R to activate JAK2 and TYK2 which then phosphorylate the receptor to form a docking site leading to the phosphorylation of STAT3 and STAT4. This process leads to activation of several pathways including p38 MAPK or NF-kappa-B and promotes the production of pro-inflammatory cytokines such as interleukin-17A/IL17A. In turn, participates in the early and effective intracellular bacterial clearance. Promotes the expansion and survival of T-helper 17 cells, a CD4-positive helper T-cell subset that produces IL-17, as well as other IL-17-producing cells.</text>
</comment>
<dbReference type="GO" id="GO:0048771">
    <property type="term" value="P:tissue remodeling"/>
    <property type="evidence" value="ECO:0007669"/>
    <property type="project" value="UniProtKB-KW"/>
</dbReference>
<evidence type="ECO:0000256" key="14">
    <source>
        <dbReference type="ARBA" id="ARBA00045298"/>
    </source>
</evidence>
<feature type="signal peptide" evidence="17">
    <location>
        <begin position="1"/>
        <end position="28"/>
    </location>
</feature>
<keyword evidence="19" id="KW-1185">Reference proteome</keyword>
<evidence type="ECO:0000313" key="19">
    <source>
        <dbReference type="Proteomes" id="UP000535705"/>
    </source>
</evidence>
<feature type="chain" id="PRO_5029653834" description="Interleukin-23 subunit alpha" evidence="17">
    <location>
        <begin position="29"/>
        <end position="188"/>
    </location>
</feature>
<evidence type="ECO:0000256" key="16">
    <source>
        <dbReference type="SAM" id="MobiDB-lite"/>
    </source>
</evidence>
<feature type="region of interest" description="Disordered" evidence="16">
    <location>
        <begin position="59"/>
        <end position="97"/>
    </location>
</feature>
<dbReference type="Pfam" id="PF16649">
    <property type="entry name" value="IL23"/>
    <property type="match status" value="1"/>
</dbReference>
<dbReference type="Gene3D" id="1.20.1250.10">
    <property type="match status" value="1"/>
</dbReference>
<evidence type="ECO:0000256" key="4">
    <source>
        <dbReference type="ARBA" id="ARBA00022514"/>
    </source>
</evidence>
<name>A0A7L2NM23_PYCJO</name>
<keyword evidence="7 17" id="KW-0732">Signal</keyword>
<evidence type="ECO:0000313" key="18">
    <source>
        <dbReference type="EMBL" id="NXR73308.1"/>
    </source>
</evidence>
<dbReference type="GO" id="GO:0045087">
    <property type="term" value="P:innate immune response"/>
    <property type="evidence" value="ECO:0007669"/>
    <property type="project" value="UniProtKB-KW"/>
</dbReference>
<keyword evidence="8" id="KW-0391">Immunity</keyword>
<evidence type="ECO:0000256" key="7">
    <source>
        <dbReference type="ARBA" id="ARBA00022729"/>
    </source>
</evidence>
<dbReference type="AlphaFoldDB" id="A0A7L2NM23"/>
<evidence type="ECO:0000256" key="5">
    <source>
        <dbReference type="ARBA" id="ARBA00022525"/>
    </source>
</evidence>
<evidence type="ECO:0000256" key="8">
    <source>
        <dbReference type="ARBA" id="ARBA00022859"/>
    </source>
</evidence>
<dbReference type="Proteomes" id="UP000535705">
    <property type="component" value="Unassembled WGS sequence"/>
</dbReference>
<keyword evidence="5" id="KW-0964">Secreted</keyword>
<evidence type="ECO:0000256" key="10">
    <source>
        <dbReference type="ARBA" id="ARBA00023148"/>
    </source>
</evidence>
<evidence type="ECO:0000256" key="13">
    <source>
        <dbReference type="ARBA" id="ARBA00030230"/>
    </source>
</evidence>
<evidence type="ECO:0000256" key="12">
    <source>
        <dbReference type="ARBA" id="ARBA00023198"/>
    </source>
</evidence>
<dbReference type="EMBL" id="VWYP01006754">
    <property type="protein sequence ID" value="NXR73308.1"/>
    <property type="molecule type" value="Genomic_DNA"/>
</dbReference>
<dbReference type="PANTHER" id="PTHR15947:SF0">
    <property type="entry name" value="INTERLEUKIN-23 SUBUNIT ALPHA"/>
    <property type="match status" value="1"/>
</dbReference>
<evidence type="ECO:0000256" key="2">
    <source>
        <dbReference type="ARBA" id="ARBA00007432"/>
    </source>
</evidence>
<accession>A0A7L2NM23</accession>
<organism evidence="18 19">
    <name type="scientific">Pycnonotus jocosus</name>
    <name type="common">Red-whiskered bulbul</name>
    <name type="synonym">Lanius jocosus</name>
    <dbReference type="NCBI Taxonomy" id="182897"/>
    <lineage>
        <taxon>Eukaryota</taxon>
        <taxon>Metazoa</taxon>
        <taxon>Chordata</taxon>
        <taxon>Craniata</taxon>
        <taxon>Vertebrata</taxon>
        <taxon>Euteleostomi</taxon>
        <taxon>Archelosauria</taxon>
        <taxon>Archosauria</taxon>
        <taxon>Dinosauria</taxon>
        <taxon>Saurischia</taxon>
        <taxon>Theropoda</taxon>
        <taxon>Coelurosauria</taxon>
        <taxon>Aves</taxon>
        <taxon>Neognathae</taxon>
        <taxon>Neoaves</taxon>
        <taxon>Telluraves</taxon>
        <taxon>Australaves</taxon>
        <taxon>Passeriformes</taxon>
        <taxon>Sylvioidea</taxon>
        <taxon>Pycnonotidae</taxon>
        <taxon>Pycnonotus</taxon>
    </lineage>
</organism>
<sequence>MAPLRRLCLLLLPLLFLALLLLPPPAAPAPAPVRRPDWAACRILSRELSRLLATVKEPPSALVPEGSQRHRGMHLPFPPVPGDTREGPEPPISPSPLPPQRCLHRIRQALQHYRDLLGSDIFREQPQPQLETTMEQLLRHVQEGHGRPPRHPLPPTQVWEQQLQRHLALKRLRSFAALMSRVFNHSAR</sequence>
<keyword evidence="4" id="KW-0202">Cytokine</keyword>
<dbReference type="InterPro" id="IPR009079">
    <property type="entry name" value="4_helix_cytokine-like_core"/>
</dbReference>
<comment type="subcellular location">
    <subcellularLocation>
        <location evidence="1">Secreted</location>
    </subcellularLocation>
</comment>
<comment type="caution">
    <text evidence="18">The sequence shown here is derived from an EMBL/GenBank/DDBJ whole genome shotgun (WGS) entry which is preliminary data.</text>
</comment>
<comment type="similarity">
    <text evidence="2">Belongs to the IL-6 superfamily.</text>
</comment>
<proteinExistence type="inferred from homology"/>
<dbReference type="OrthoDB" id="9447007at2759"/>
<evidence type="ECO:0000256" key="11">
    <source>
        <dbReference type="ARBA" id="ARBA00023157"/>
    </source>
</evidence>
<keyword evidence="12" id="KW-0395">Inflammatory response</keyword>
<dbReference type="GO" id="GO:0005125">
    <property type="term" value="F:cytokine activity"/>
    <property type="evidence" value="ECO:0007669"/>
    <property type="project" value="UniProtKB-KW"/>
</dbReference>
<feature type="non-terminal residue" evidence="18">
    <location>
        <position position="188"/>
    </location>
</feature>
<dbReference type="GO" id="GO:0005615">
    <property type="term" value="C:extracellular space"/>
    <property type="evidence" value="ECO:0007669"/>
    <property type="project" value="UniProtKB-KW"/>
</dbReference>
<gene>
    <name evidence="18" type="primary">Il23a</name>
    <name evidence="18" type="ORF">PYCJOC_R15266</name>
</gene>
<evidence type="ECO:0000256" key="6">
    <source>
        <dbReference type="ARBA" id="ARBA00022588"/>
    </source>
</evidence>
<evidence type="ECO:0000256" key="17">
    <source>
        <dbReference type="SAM" id="SignalP"/>
    </source>
</evidence>
<dbReference type="GO" id="GO:0006954">
    <property type="term" value="P:inflammatory response"/>
    <property type="evidence" value="ECO:0007669"/>
    <property type="project" value="UniProtKB-KW"/>
</dbReference>
<reference evidence="18 19" key="1">
    <citation type="submission" date="2019-09" db="EMBL/GenBank/DDBJ databases">
        <title>Bird 10,000 Genomes (B10K) Project - Family phase.</title>
        <authorList>
            <person name="Zhang G."/>
        </authorList>
    </citation>
    <scope>NUCLEOTIDE SEQUENCE [LARGE SCALE GENOMIC DNA]</scope>
    <source>
        <strain evidence="18">B10K-DU-002-42</strain>
        <tissue evidence="18">Muscle</tissue>
    </source>
</reference>
<evidence type="ECO:0000256" key="15">
    <source>
        <dbReference type="ARBA" id="ARBA00046461"/>
    </source>
</evidence>
<dbReference type="PANTHER" id="PTHR15947">
    <property type="entry name" value="SGRF"/>
    <property type="match status" value="1"/>
</dbReference>
<keyword evidence="9" id="KW-0051">Antiviral defense</keyword>
<keyword evidence="6" id="KW-0399">Innate immunity</keyword>
<dbReference type="GO" id="GO:0051607">
    <property type="term" value="P:defense response to virus"/>
    <property type="evidence" value="ECO:0007669"/>
    <property type="project" value="UniProtKB-KW"/>
</dbReference>
<evidence type="ECO:0000256" key="1">
    <source>
        <dbReference type="ARBA" id="ARBA00004613"/>
    </source>
</evidence>
<protein>
    <recommendedName>
        <fullName evidence="3">Interleukin-23 subunit alpha</fullName>
    </recommendedName>
    <alternativeName>
        <fullName evidence="13">Interleukin-23 subunit p19</fullName>
    </alternativeName>
</protein>
<dbReference type="InterPro" id="IPR010831">
    <property type="entry name" value="IL-23_alpha"/>
</dbReference>
<evidence type="ECO:0000256" key="3">
    <source>
        <dbReference type="ARBA" id="ARBA00015012"/>
    </source>
</evidence>
<evidence type="ECO:0000256" key="9">
    <source>
        <dbReference type="ARBA" id="ARBA00023118"/>
    </source>
</evidence>
<dbReference type="SUPFAM" id="SSF47266">
    <property type="entry name" value="4-helical cytokines"/>
    <property type="match status" value="1"/>
</dbReference>
<keyword evidence="11" id="KW-1015">Disulfide bond</keyword>